<proteinExistence type="inferred from homology"/>
<organism evidence="11">
    <name type="scientific">bioreactor metagenome</name>
    <dbReference type="NCBI Taxonomy" id="1076179"/>
    <lineage>
        <taxon>unclassified sequences</taxon>
        <taxon>metagenomes</taxon>
        <taxon>ecological metagenomes</taxon>
    </lineage>
</organism>
<keyword evidence="9" id="KW-0594">Phospholipid biosynthesis</keyword>
<evidence type="ECO:0000256" key="5">
    <source>
        <dbReference type="ARBA" id="ARBA00022857"/>
    </source>
</evidence>
<dbReference type="GO" id="GO:0046872">
    <property type="term" value="F:metal ion binding"/>
    <property type="evidence" value="ECO:0007669"/>
    <property type="project" value="UniProtKB-KW"/>
</dbReference>
<keyword evidence="1" id="KW-0963">Cytoplasm</keyword>
<evidence type="ECO:0000256" key="7">
    <source>
        <dbReference type="ARBA" id="ARBA00023027"/>
    </source>
</evidence>
<dbReference type="AlphaFoldDB" id="A0A644UUS6"/>
<keyword evidence="5" id="KW-0521">NADP</keyword>
<dbReference type="EMBL" id="VSSQ01000165">
    <property type="protein sequence ID" value="MPL82611.1"/>
    <property type="molecule type" value="Genomic_DNA"/>
</dbReference>
<comment type="caution">
    <text evidence="11">The sequence shown here is derived from an EMBL/GenBank/DDBJ whole genome shotgun (WGS) entry which is preliminary data.</text>
</comment>
<keyword evidence="10" id="KW-1208">Phospholipid metabolism</keyword>
<name>A0A644UUS6_9ZZZZ</name>
<keyword evidence="4" id="KW-0862">Zinc</keyword>
<dbReference type="GO" id="GO:0050492">
    <property type="term" value="F:glycerol-1-phosphate dehydrogenase [NAD(P)+] activity"/>
    <property type="evidence" value="ECO:0007669"/>
    <property type="project" value="InterPro"/>
</dbReference>
<dbReference type="PANTHER" id="PTHR43616">
    <property type="entry name" value="GLYCEROL DEHYDROGENASE"/>
    <property type="match status" value="1"/>
</dbReference>
<keyword evidence="6" id="KW-0560">Oxidoreductase</keyword>
<evidence type="ECO:0000256" key="3">
    <source>
        <dbReference type="ARBA" id="ARBA00022723"/>
    </source>
</evidence>
<dbReference type="EC" id="4.2.3.4" evidence="11"/>
<evidence type="ECO:0000256" key="2">
    <source>
        <dbReference type="ARBA" id="ARBA00022516"/>
    </source>
</evidence>
<keyword evidence="3" id="KW-0479">Metal-binding</keyword>
<accession>A0A644UUS6</accession>
<dbReference type="PIRSF" id="PIRSF000112">
    <property type="entry name" value="Glycerol_dehydrogenase"/>
    <property type="match status" value="1"/>
</dbReference>
<evidence type="ECO:0000256" key="8">
    <source>
        <dbReference type="ARBA" id="ARBA00023098"/>
    </source>
</evidence>
<evidence type="ECO:0000256" key="9">
    <source>
        <dbReference type="ARBA" id="ARBA00023209"/>
    </source>
</evidence>
<dbReference type="HAMAP" id="MF_00497_A">
    <property type="entry name" value="G1P_dehydrogenase_A"/>
    <property type="match status" value="1"/>
</dbReference>
<protein>
    <submittedName>
        <fullName evidence="11">3-dehydroquinate synthase</fullName>
        <ecNumber evidence="11">4.2.3.4</ecNumber>
    </submittedName>
</protein>
<dbReference type="InterPro" id="IPR023002">
    <property type="entry name" value="G1P_dehydrogenase_arc"/>
</dbReference>
<dbReference type="SUPFAM" id="SSF56796">
    <property type="entry name" value="Dehydroquinate synthase-like"/>
    <property type="match status" value="1"/>
</dbReference>
<evidence type="ECO:0000313" key="11">
    <source>
        <dbReference type="EMBL" id="MPL82611.1"/>
    </source>
</evidence>
<evidence type="ECO:0000256" key="10">
    <source>
        <dbReference type="ARBA" id="ARBA00023264"/>
    </source>
</evidence>
<dbReference type="Gene3D" id="3.40.50.1970">
    <property type="match status" value="1"/>
</dbReference>
<evidence type="ECO:0000256" key="1">
    <source>
        <dbReference type="ARBA" id="ARBA00022490"/>
    </source>
</evidence>
<dbReference type="InterPro" id="IPR032837">
    <property type="entry name" value="G1PDH"/>
</dbReference>
<reference evidence="11" key="1">
    <citation type="submission" date="2019-08" db="EMBL/GenBank/DDBJ databases">
        <authorList>
            <person name="Kucharzyk K."/>
            <person name="Murdoch R.W."/>
            <person name="Higgins S."/>
            <person name="Loffler F."/>
        </authorList>
    </citation>
    <scope>NUCLEOTIDE SEQUENCE</scope>
</reference>
<dbReference type="CDD" id="cd08173">
    <property type="entry name" value="Gro1PDH"/>
    <property type="match status" value="1"/>
</dbReference>
<evidence type="ECO:0000256" key="6">
    <source>
        <dbReference type="ARBA" id="ARBA00023002"/>
    </source>
</evidence>
<sequence length="360" mass="38824">MKTKNNRILKDKTFDKSRWIQMPRDVIAGHDALLQLPNVITDLGITGPLLLLSGKTTMQTVGSKVLSLLEGREVVSAVVGEITYEEIARIEELARAAGIVLIIAAGGGRVIDTAKVVSYNLDIQFISVPTAASHDGIASSRASVMTEDGNVSVAAHPPLAIVADTGILAAAPRRLMAAGYADMVANYTAVLDWDLSKEKTGEQVSEYAMTLSMITAELMVENAENVKAFDENAAWIVMKALFASGVAMSIAGSSRPASGGEHKFAHMLERLAPGKALHGEACGIGTIISMMMHKGDWQKIRRSLRTIGAPVTPKELDISDQVVIEAILRAKEIRPERYTIFDEEITRDQAAALVARLYEE</sequence>
<dbReference type="NCBIfam" id="NF002022">
    <property type="entry name" value="PRK00843.1"/>
    <property type="match status" value="1"/>
</dbReference>
<keyword evidence="7" id="KW-0520">NAD</keyword>
<dbReference type="Pfam" id="PF13685">
    <property type="entry name" value="Fe-ADH_2"/>
    <property type="match status" value="1"/>
</dbReference>
<dbReference type="GO" id="GO:0003856">
    <property type="term" value="F:3-dehydroquinate synthase activity"/>
    <property type="evidence" value="ECO:0007669"/>
    <property type="project" value="UniProtKB-EC"/>
</dbReference>
<dbReference type="PANTHER" id="PTHR43616:SF5">
    <property type="entry name" value="GLYCEROL DEHYDROGENASE 1"/>
    <property type="match status" value="1"/>
</dbReference>
<evidence type="ECO:0000256" key="4">
    <source>
        <dbReference type="ARBA" id="ARBA00022833"/>
    </source>
</evidence>
<keyword evidence="11" id="KW-0456">Lyase</keyword>
<dbReference type="Gene3D" id="1.20.1090.10">
    <property type="entry name" value="Dehydroquinate synthase-like - alpha domain"/>
    <property type="match status" value="1"/>
</dbReference>
<dbReference type="InterPro" id="IPR016205">
    <property type="entry name" value="Glycerol_DH"/>
</dbReference>
<gene>
    <name evidence="11" type="primary">aroB_11</name>
    <name evidence="11" type="ORF">SDC9_28557</name>
</gene>
<dbReference type="GO" id="GO:0008654">
    <property type="term" value="P:phospholipid biosynthetic process"/>
    <property type="evidence" value="ECO:0007669"/>
    <property type="project" value="UniProtKB-KW"/>
</dbReference>
<keyword evidence="2" id="KW-0444">Lipid biosynthesis</keyword>
<keyword evidence="8" id="KW-0443">Lipid metabolism</keyword>